<name>A0ABN9QCW9_9DINO</name>
<dbReference type="Proteomes" id="UP001189429">
    <property type="component" value="Unassembled WGS sequence"/>
</dbReference>
<proteinExistence type="predicted"/>
<gene>
    <name evidence="2" type="ORF">PCOR1329_LOCUS10060</name>
</gene>
<dbReference type="EMBL" id="CAUYUJ010002836">
    <property type="protein sequence ID" value="CAK0802601.1"/>
    <property type="molecule type" value="Genomic_DNA"/>
</dbReference>
<evidence type="ECO:0008006" key="4">
    <source>
        <dbReference type="Google" id="ProtNLM"/>
    </source>
</evidence>
<evidence type="ECO:0000313" key="3">
    <source>
        <dbReference type="Proteomes" id="UP001189429"/>
    </source>
</evidence>
<comment type="caution">
    <text evidence="2">The sequence shown here is derived from an EMBL/GenBank/DDBJ whole genome shotgun (WGS) entry which is preliminary data.</text>
</comment>
<feature type="compositionally biased region" description="Low complexity" evidence="1">
    <location>
        <begin position="244"/>
        <end position="253"/>
    </location>
</feature>
<accession>A0ABN9QCW9</accession>
<organism evidence="2 3">
    <name type="scientific">Prorocentrum cordatum</name>
    <dbReference type="NCBI Taxonomy" id="2364126"/>
    <lineage>
        <taxon>Eukaryota</taxon>
        <taxon>Sar</taxon>
        <taxon>Alveolata</taxon>
        <taxon>Dinophyceae</taxon>
        <taxon>Prorocentrales</taxon>
        <taxon>Prorocentraceae</taxon>
        <taxon>Prorocentrum</taxon>
    </lineage>
</organism>
<sequence>MLAAELEPKGFEIGSSGLGGAAYILRKAHDPVPAVKICVSADNDILCEVERDTFVEFDIVSLVESDAFSIVLLAQKWTWTLFATTRLALVLEDAKGLPEDDGLLSIKVGNTKRQAPASKIGQPFRFATSLADPSPIKVEVFVPAAPAQTVTLDPGAETFQVSFGDMQAYPRARAEELERPPVDIQAAAEAKGLPSEKLHAATQAANYLEEHNLVKMFQEAMRDEGVRFECERMSAPSPPVTPQGGRSRNRGCGRSLEVDDITHIEFEEILSSRIA</sequence>
<keyword evidence="3" id="KW-1185">Reference proteome</keyword>
<protein>
    <recommendedName>
        <fullName evidence="4">Non-specific serine/threonine protein kinase</fullName>
    </recommendedName>
</protein>
<feature type="region of interest" description="Disordered" evidence="1">
    <location>
        <begin position="233"/>
        <end position="253"/>
    </location>
</feature>
<evidence type="ECO:0000256" key="1">
    <source>
        <dbReference type="SAM" id="MobiDB-lite"/>
    </source>
</evidence>
<reference evidence="2" key="1">
    <citation type="submission" date="2023-10" db="EMBL/GenBank/DDBJ databases">
        <authorList>
            <person name="Chen Y."/>
            <person name="Shah S."/>
            <person name="Dougan E. K."/>
            <person name="Thang M."/>
            <person name="Chan C."/>
        </authorList>
    </citation>
    <scope>NUCLEOTIDE SEQUENCE [LARGE SCALE GENOMIC DNA]</scope>
</reference>
<evidence type="ECO:0000313" key="2">
    <source>
        <dbReference type="EMBL" id="CAK0802601.1"/>
    </source>
</evidence>